<dbReference type="InterPro" id="IPR011335">
    <property type="entry name" value="Restrct_endonuc-II-like"/>
</dbReference>
<organism evidence="2 3">
    <name type="scientific">Heliorestis convoluta</name>
    <dbReference type="NCBI Taxonomy" id="356322"/>
    <lineage>
        <taxon>Bacteria</taxon>
        <taxon>Bacillati</taxon>
        <taxon>Bacillota</taxon>
        <taxon>Clostridia</taxon>
        <taxon>Eubacteriales</taxon>
        <taxon>Heliobacteriaceae</taxon>
        <taxon>Heliorestis</taxon>
    </lineage>
</organism>
<dbReference type="Gene3D" id="3.40.1350.10">
    <property type="match status" value="1"/>
</dbReference>
<dbReference type="KEGG" id="hcv:FTV88_1370"/>
<feature type="domain" description="Restriction endonuclease type IV Mrr" evidence="1">
    <location>
        <begin position="119"/>
        <end position="223"/>
    </location>
</feature>
<dbReference type="EMBL" id="CP045875">
    <property type="protein sequence ID" value="QGG47517.1"/>
    <property type="molecule type" value="Genomic_DNA"/>
</dbReference>
<dbReference type="InterPro" id="IPR007560">
    <property type="entry name" value="Restrct_endonuc_IV_Mrr"/>
</dbReference>
<dbReference type="GO" id="GO:0015666">
    <property type="term" value="F:restriction endodeoxyribonuclease activity"/>
    <property type="evidence" value="ECO:0007669"/>
    <property type="project" value="TreeGrafter"/>
</dbReference>
<dbReference type="PANTHER" id="PTHR30015:SF7">
    <property type="entry name" value="TYPE IV METHYL-DIRECTED RESTRICTION ENZYME ECOKMRR"/>
    <property type="match status" value="1"/>
</dbReference>
<evidence type="ECO:0000259" key="1">
    <source>
        <dbReference type="Pfam" id="PF04471"/>
    </source>
</evidence>
<dbReference type="Pfam" id="PF04471">
    <property type="entry name" value="Mrr_cat"/>
    <property type="match status" value="1"/>
</dbReference>
<accession>A0A5Q2MY27</accession>
<keyword evidence="3" id="KW-1185">Reference proteome</keyword>
<dbReference type="InterPro" id="IPR052906">
    <property type="entry name" value="Type_IV_Methyl-Rstrct_Enzyme"/>
</dbReference>
<dbReference type="GO" id="GO:0009307">
    <property type="term" value="P:DNA restriction-modification system"/>
    <property type="evidence" value="ECO:0007669"/>
    <property type="project" value="InterPro"/>
</dbReference>
<name>A0A5Q2MY27_9FIRM</name>
<proteinExistence type="predicted"/>
<reference evidence="3" key="1">
    <citation type="submission" date="2019-11" db="EMBL/GenBank/DDBJ databases">
        <title>Genome sequence of Heliorestis convoluta strain HH, an alkaliphilic and minimalistic phototrophic bacterium from a soda lake in Egypt.</title>
        <authorList>
            <person name="Dewey E.D."/>
            <person name="Stokes L.M."/>
            <person name="Burchell B.M."/>
            <person name="Shaffer K.N."/>
            <person name="Huntington A.M."/>
            <person name="Baker J.M."/>
            <person name="Nadendla S."/>
            <person name="Giglio M.G."/>
            <person name="Touchman J.W."/>
            <person name="Blankenship R.E."/>
            <person name="Madigan M.T."/>
            <person name="Sattley W.M."/>
        </authorList>
    </citation>
    <scope>NUCLEOTIDE SEQUENCE [LARGE SCALE GENOMIC DNA]</scope>
    <source>
        <strain evidence="3">HH</strain>
    </source>
</reference>
<dbReference type="InterPro" id="IPR011856">
    <property type="entry name" value="tRNA_endonuc-like_dom_sf"/>
</dbReference>
<protein>
    <submittedName>
        <fullName evidence="2">Restriction endonuclease</fullName>
    </submittedName>
</protein>
<dbReference type="GO" id="GO:0003677">
    <property type="term" value="F:DNA binding"/>
    <property type="evidence" value="ECO:0007669"/>
    <property type="project" value="InterPro"/>
</dbReference>
<sequence length="487" mass="55479">MVENKEKILETLSVLEHNFGPQQEFLLDDGTGEKKDVIFRVVYYYCNLFKQDSLETNNIVGLICFLSNRFNIEIDGDEELEELHTFIVAGTQHILDKEKESSCNLNDDILHKSNKPGINFENQVLNLVRKMGFEASSTKSTADGGVDIVAYSNQPLMKGKYIIQCKDWKAPVGEPPVRDLYGVVHSERANKGILITTSTFTSSAVKFAEDKPIELINGAEYYQLISDYQVGSNISYEPFNDDFEDPTERENAYLSRGYCSVIYLGKKYYSSQQLIEEDLIKEGSSDSVVFARVKASPNSIFLDLKNVSYSFENVTFSLLDIDSNSWSYDDSVLDVILQFDTRNNEKGRDETIRLCITGEKNTINDLVDKIREEQYLYENMFNQGKIAITNFYYWSTENNKTINRKEYFGGKYLGNVKITRNSFGFDCINDNGKSFSLSNIIIDDVEEVDEAYSFNGCDALEFSSDEYKSDIFTVTISFLDSSSNTII</sequence>
<keyword evidence="2" id="KW-0378">Hydrolase</keyword>
<dbReference type="Proteomes" id="UP000366051">
    <property type="component" value="Chromosome"/>
</dbReference>
<keyword evidence="2" id="KW-0540">Nuclease</keyword>
<keyword evidence="2" id="KW-0255">Endonuclease</keyword>
<evidence type="ECO:0000313" key="3">
    <source>
        <dbReference type="Proteomes" id="UP000366051"/>
    </source>
</evidence>
<dbReference type="PANTHER" id="PTHR30015">
    <property type="entry name" value="MRR RESTRICTION SYSTEM PROTEIN"/>
    <property type="match status" value="1"/>
</dbReference>
<dbReference type="SUPFAM" id="SSF52980">
    <property type="entry name" value="Restriction endonuclease-like"/>
    <property type="match status" value="1"/>
</dbReference>
<gene>
    <name evidence="2" type="ORF">FTV88_1370</name>
</gene>
<dbReference type="AlphaFoldDB" id="A0A5Q2MY27"/>
<evidence type="ECO:0000313" key="2">
    <source>
        <dbReference type="EMBL" id="QGG47517.1"/>
    </source>
</evidence>